<name>A0A8S5SNQ5_9CAUD</name>
<evidence type="ECO:0000313" key="1">
    <source>
        <dbReference type="EMBL" id="DAF52435.1"/>
    </source>
</evidence>
<reference evidence="1" key="1">
    <citation type="journal article" date="2021" name="Proc. Natl. Acad. Sci. U.S.A.">
        <title>A Catalog of Tens of Thousands of Viruses from Human Metagenomes Reveals Hidden Associations with Chronic Diseases.</title>
        <authorList>
            <person name="Tisza M.J."/>
            <person name="Buck C.B."/>
        </authorList>
    </citation>
    <scope>NUCLEOTIDE SEQUENCE</scope>
    <source>
        <strain evidence="1">CteZR38</strain>
    </source>
</reference>
<protein>
    <submittedName>
        <fullName evidence="1">Uncharacterized protein</fullName>
    </submittedName>
</protein>
<accession>A0A8S5SNQ5</accession>
<dbReference type="SMR" id="A0A8S5SNQ5"/>
<organism evidence="1">
    <name type="scientific">Siphoviridae sp. cteZR38</name>
    <dbReference type="NCBI Taxonomy" id="2827906"/>
    <lineage>
        <taxon>Viruses</taxon>
        <taxon>Duplodnaviria</taxon>
        <taxon>Heunggongvirae</taxon>
        <taxon>Uroviricota</taxon>
        <taxon>Caudoviricetes</taxon>
    </lineage>
</organism>
<dbReference type="EMBL" id="BK032636">
    <property type="protein sequence ID" value="DAF52435.1"/>
    <property type="molecule type" value="Genomic_DNA"/>
</dbReference>
<proteinExistence type="predicted"/>
<sequence length="119" mass="14038">MVYSVDKNYGYNKPSNIVGDFFKNKFFKKSSTESFESKITEFYDELIKISDNLGLGKNISIDTVYDGSYPEKVFTINVPFHIDRKEKYSLLDQIINDMVIFSKENNMFDFYKDTYILIK</sequence>